<reference evidence="2" key="1">
    <citation type="submission" date="2022-09" db="EMBL/GenBank/DDBJ databases">
        <title>Intensive care unit water sources are persistently colonized with multi-drug resistant bacteria and are the site of extensive horizontal gene transfer of antibiotic resistance genes.</title>
        <authorList>
            <person name="Diorio-Toth L."/>
        </authorList>
    </citation>
    <scope>NUCLEOTIDE SEQUENCE</scope>
    <source>
        <strain evidence="2">GD04147</strain>
    </source>
</reference>
<gene>
    <name evidence="2" type="ORF">N7335_22650</name>
</gene>
<evidence type="ECO:0000313" key="3">
    <source>
        <dbReference type="Proteomes" id="UP001158076"/>
    </source>
</evidence>
<protein>
    <submittedName>
        <fullName evidence="2">Uncharacterized protein</fullName>
    </submittedName>
</protein>
<name>A0AA42HGG9_STUST</name>
<dbReference type="Proteomes" id="UP001158076">
    <property type="component" value="Unassembled WGS sequence"/>
</dbReference>
<evidence type="ECO:0000313" key="2">
    <source>
        <dbReference type="EMBL" id="MDH0149191.1"/>
    </source>
</evidence>
<feature type="coiled-coil region" evidence="1">
    <location>
        <begin position="36"/>
        <end position="63"/>
    </location>
</feature>
<dbReference type="AlphaFoldDB" id="A0AA42HGG9"/>
<keyword evidence="1" id="KW-0175">Coiled coil</keyword>
<organism evidence="2 3">
    <name type="scientific">Stutzerimonas stutzeri</name>
    <name type="common">Pseudomonas stutzeri</name>
    <dbReference type="NCBI Taxonomy" id="316"/>
    <lineage>
        <taxon>Bacteria</taxon>
        <taxon>Pseudomonadati</taxon>
        <taxon>Pseudomonadota</taxon>
        <taxon>Gammaproteobacteria</taxon>
        <taxon>Pseudomonadales</taxon>
        <taxon>Pseudomonadaceae</taxon>
        <taxon>Stutzerimonas</taxon>
    </lineage>
</organism>
<accession>A0AA42HGG9</accession>
<dbReference type="EMBL" id="JAODZE010000053">
    <property type="protein sequence ID" value="MDH0149191.1"/>
    <property type="molecule type" value="Genomic_DNA"/>
</dbReference>
<proteinExistence type="predicted"/>
<comment type="caution">
    <text evidence="2">The sequence shown here is derived from an EMBL/GenBank/DDBJ whole genome shotgun (WGS) entry which is preliminary data.</text>
</comment>
<dbReference type="RefSeq" id="WP_279648051.1">
    <property type="nucleotide sequence ID" value="NZ_JAODZE010000053.1"/>
</dbReference>
<evidence type="ECO:0000256" key="1">
    <source>
        <dbReference type="SAM" id="Coils"/>
    </source>
</evidence>
<sequence>MMLTIRDVDESLVRQAKVATAKGTGSQAFIAGIELMIMQRDRIEDLQEEVRALREQVGVYRRTLQDAHAAAVKLAEVAGQGDMFHPTSDNPLRPGYRR</sequence>